<proteinExistence type="predicted"/>
<reference evidence="2 3" key="1">
    <citation type="journal article" date="2021" name="Elife">
        <title>Chloroplast acquisition without the gene transfer in kleptoplastic sea slugs, Plakobranchus ocellatus.</title>
        <authorList>
            <person name="Maeda T."/>
            <person name="Takahashi S."/>
            <person name="Yoshida T."/>
            <person name="Shimamura S."/>
            <person name="Takaki Y."/>
            <person name="Nagai Y."/>
            <person name="Toyoda A."/>
            <person name="Suzuki Y."/>
            <person name="Arimoto A."/>
            <person name="Ishii H."/>
            <person name="Satoh N."/>
            <person name="Nishiyama T."/>
            <person name="Hasebe M."/>
            <person name="Maruyama T."/>
            <person name="Minagawa J."/>
            <person name="Obokata J."/>
            <person name="Shigenobu S."/>
        </authorList>
    </citation>
    <scope>NUCLEOTIDE SEQUENCE [LARGE SCALE GENOMIC DNA]</scope>
</reference>
<evidence type="ECO:0000256" key="1">
    <source>
        <dbReference type="SAM" id="MobiDB-lite"/>
    </source>
</evidence>
<feature type="compositionally biased region" description="Polar residues" evidence="1">
    <location>
        <begin position="201"/>
        <end position="211"/>
    </location>
</feature>
<evidence type="ECO:0000313" key="2">
    <source>
        <dbReference type="EMBL" id="GFN82563.1"/>
    </source>
</evidence>
<accession>A0AAV3YJV1</accession>
<organism evidence="2 3">
    <name type="scientific">Plakobranchus ocellatus</name>
    <dbReference type="NCBI Taxonomy" id="259542"/>
    <lineage>
        <taxon>Eukaryota</taxon>
        <taxon>Metazoa</taxon>
        <taxon>Spiralia</taxon>
        <taxon>Lophotrochozoa</taxon>
        <taxon>Mollusca</taxon>
        <taxon>Gastropoda</taxon>
        <taxon>Heterobranchia</taxon>
        <taxon>Euthyneura</taxon>
        <taxon>Panpulmonata</taxon>
        <taxon>Sacoglossa</taxon>
        <taxon>Placobranchoidea</taxon>
        <taxon>Plakobranchidae</taxon>
        <taxon>Plakobranchus</taxon>
    </lineage>
</organism>
<dbReference type="Proteomes" id="UP000735302">
    <property type="component" value="Unassembled WGS sequence"/>
</dbReference>
<feature type="region of interest" description="Disordered" evidence="1">
    <location>
        <begin position="190"/>
        <end position="218"/>
    </location>
</feature>
<gene>
    <name evidence="2" type="ORF">PoB_000906900</name>
</gene>
<comment type="caution">
    <text evidence="2">The sequence shown here is derived from an EMBL/GenBank/DDBJ whole genome shotgun (WGS) entry which is preliminary data.</text>
</comment>
<keyword evidence="3" id="KW-1185">Reference proteome</keyword>
<dbReference type="AlphaFoldDB" id="A0AAV3YJV1"/>
<evidence type="ECO:0000313" key="3">
    <source>
        <dbReference type="Proteomes" id="UP000735302"/>
    </source>
</evidence>
<sequence length="254" mass="27933">MEGTSKGICTWPQTPSSFKQRTMREALTSRRNLYMSVTLKYLFTPEMGNPEHSKVAEVRISTSANLNVLPSTTVANLLIADHDKPFCTVASSLMERCSSIWKAVCLFLAPQTATLALSGHCYSLGPYQGDLKLSGHQSDQVICVGARAYDRTLPADLREDSPSTVPPTPPRSRRRNFILQRGVEIKHKATSGTFETDKLQTEQQNNKTRLPSDSSSGDGYTGSTIRYVGLYSKLADSIAVGANNKDIDISVPKW</sequence>
<name>A0AAV3YJV1_9GAST</name>
<dbReference type="EMBL" id="BLXT01000998">
    <property type="protein sequence ID" value="GFN82563.1"/>
    <property type="molecule type" value="Genomic_DNA"/>
</dbReference>
<protein>
    <submittedName>
        <fullName evidence="2">Uncharacterized protein</fullName>
    </submittedName>
</protein>
<feature type="region of interest" description="Disordered" evidence="1">
    <location>
        <begin position="155"/>
        <end position="174"/>
    </location>
</feature>